<keyword evidence="1" id="KW-0812">Transmembrane</keyword>
<dbReference type="Pfam" id="PF13490">
    <property type="entry name" value="zf-HC2"/>
    <property type="match status" value="1"/>
</dbReference>
<proteinExistence type="predicted"/>
<protein>
    <recommendedName>
        <fullName evidence="2">Putative zinc-finger domain-containing protein</fullName>
    </recommendedName>
</protein>
<feature type="domain" description="Putative zinc-finger" evidence="2">
    <location>
        <begin position="70"/>
        <end position="104"/>
    </location>
</feature>
<evidence type="ECO:0000259" key="2">
    <source>
        <dbReference type="Pfam" id="PF13490"/>
    </source>
</evidence>
<gene>
    <name evidence="3" type="ORF">C5Y93_18790</name>
</gene>
<feature type="transmembrane region" description="Helical" evidence="1">
    <location>
        <begin position="35"/>
        <end position="55"/>
    </location>
</feature>
<name>A0A2S8GJ37_9BACT</name>
<evidence type="ECO:0000313" key="4">
    <source>
        <dbReference type="Proteomes" id="UP000237819"/>
    </source>
</evidence>
<evidence type="ECO:0000313" key="3">
    <source>
        <dbReference type="EMBL" id="PQO44459.1"/>
    </source>
</evidence>
<dbReference type="Proteomes" id="UP000237819">
    <property type="component" value="Unassembled WGS sequence"/>
</dbReference>
<dbReference type="RefSeq" id="WP_105336986.1">
    <property type="nucleotide sequence ID" value="NZ_PUHZ01000019.1"/>
</dbReference>
<sequence length="112" mass="12103">MSEPESWSPCPAGELSQLQETLHQQRAKLRARRRFLIASSSALAATGGMVALTLIPSSPPTPVKLTPVSCREAHDLMTAYLAGTLKSDAKRSSIQAHLDRCPGCKRLYEANA</sequence>
<dbReference type="OrthoDB" id="291665at2"/>
<evidence type="ECO:0000256" key="1">
    <source>
        <dbReference type="SAM" id="Phobius"/>
    </source>
</evidence>
<keyword evidence="1" id="KW-0472">Membrane</keyword>
<organism evidence="3 4">
    <name type="scientific">Blastopirellula marina</name>
    <dbReference type="NCBI Taxonomy" id="124"/>
    <lineage>
        <taxon>Bacteria</taxon>
        <taxon>Pseudomonadati</taxon>
        <taxon>Planctomycetota</taxon>
        <taxon>Planctomycetia</taxon>
        <taxon>Pirellulales</taxon>
        <taxon>Pirellulaceae</taxon>
        <taxon>Blastopirellula</taxon>
    </lineage>
</organism>
<comment type="caution">
    <text evidence="3">The sequence shown here is derived from an EMBL/GenBank/DDBJ whole genome shotgun (WGS) entry which is preliminary data.</text>
</comment>
<dbReference type="AlphaFoldDB" id="A0A2S8GJ37"/>
<dbReference type="InterPro" id="IPR027383">
    <property type="entry name" value="Znf_put"/>
</dbReference>
<keyword evidence="1" id="KW-1133">Transmembrane helix</keyword>
<dbReference type="EMBL" id="PUHZ01000019">
    <property type="protein sequence ID" value="PQO44459.1"/>
    <property type="molecule type" value="Genomic_DNA"/>
</dbReference>
<accession>A0A2S8GJ37</accession>
<reference evidence="3 4" key="1">
    <citation type="submission" date="2018-02" db="EMBL/GenBank/DDBJ databases">
        <title>Comparative genomes isolates from brazilian mangrove.</title>
        <authorList>
            <person name="Araujo J.E."/>
            <person name="Taketani R.G."/>
            <person name="Silva M.C.P."/>
            <person name="Loureco M.V."/>
            <person name="Andreote F.D."/>
        </authorList>
    </citation>
    <scope>NUCLEOTIDE SEQUENCE [LARGE SCALE GENOMIC DNA]</scope>
    <source>
        <strain evidence="3 4">Nap-Phe MGV</strain>
    </source>
</reference>